<dbReference type="RefSeq" id="WP_320001769.1">
    <property type="nucleotide sequence ID" value="NZ_CP138348.1"/>
</dbReference>
<proteinExistence type="predicted"/>
<keyword evidence="1" id="KW-0472">Membrane</keyword>
<feature type="transmembrane region" description="Helical" evidence="1">
    <location>
        <begin position="288"/>
        <end position="309"/>
    </location>
</feature>
<keyword evidence="1" id="KW-1133">Transmembrane helix</keyword>
<keyword evidence="1" id="KW-0812">Transmembrane</keyword>
<feature type="transmembrane region" description="Helical" evidence="1">
    <location>
        <begin position="388"/>
        <end position="406"/>
    </location>
</feature>
<feature type="transmembrane region" description="Helical" evidence="1">
    <location>
        <begin position="185"/>
        <end position="207"/>
    </location>
</feature>
<evidence type="ECO:0000313" key="2">
    <source>
        <dbReference type="EMBL" id="WPF89173.1"/>
    </source>
</evidence>
<sequence>MDNLSIEQCYKILNIDNDLTLAEIDKHYYSLVAEKLKSGEKEELVSIRQAYLQLTEYKQKEQKNKEKTQTKQFDIYLTKTLNKELLYLGVRIKVESYPDHILLKFRNLTKIKKSQIVKLVYDYLTKLIKEETKIVLVNFGHKNQIIWQTEFKILPNISPDKLANYNQDIFLAEAEIKTNTYALPIAFFIAFAINFIDPLVWFISVWIHELGHATLAWFSGYRAMVTFAATIVSFEHSLFVYFGILFLLLLTIYSTWKENKKYIIIFLVFLIFLQFILTWTISRSTYGMLLAFAGIGGEFYLSTLFIISFYWNLPQRFYWEFWRYIFLIWGMITFWGSWTRWQKIKVGKSQIPWGTFWSGRGDSGGDLNILRNQHDWGIERIINTYNTLGFICFLVILFVYFYNLWISNPNLRLRVNKMFSKF</sequence>
<dbReference type="AlphaFoldDB" id="A0AAF0ZEZ8"/>
<reference evidence="2" key="1">
    <citation type="submission" date="2023-11" db="EMBL/GenBank/DDBJ databases">
        <title>Genome sequence of Cyanobacterium aponinum BCRC AL20115.</title>
        <authorList>
            <person name="Chang H.-Y."/>
            <person name="Lin K.-M."/>
            <person name="Hsueh H.-T."/>
            <person name="Chu H.-A."/>
            <person name="Kuo C.-H."/>
        </authorList>
    </citation>
    <scope>NUCLEOTIDE SEQUENCE</scope>
    <source>
        <strain evidence="2">AL20115</strain>
    </source>
</reference>
<dbReference type="EMBL" id="CP138348">
    <property type="protein sequence ID" value="WPF89173.1"/>
    <property type="molecule type" value="Genomic_DNA"/>
</dbReference>
<organism evidence="2">
    <name type="scientific">Cyanobacterium aponinum AL20115</name>
    <dbReference type="NCBI Taxonomy" id="3090662"/>
    <lineage>
        <taxon>Bacteria</taxon>
        <taxon>Bacillati</taxon>
        <taxon>Cyanobacteriota</taxon>
        <taxon>Cyanophyceae</taxon>
        <taxon>Oscillatoriophycideae</taxon>
        <taxon>Chroococcales</taxon>
        <taxon>Geminocystaceae</taxon>
        <taxon>Cyanobacterium</taxon>
    </lineage>
</organism>
<protein>
    <submittedName>
        <fullName evidence="2">J domain-containing protein</fullName>
    </submittedName>
</protein>
<feature type="transmembrane region" description="Helical" evidence="1">
    <location>
        <begin position="238"/>
        <end position="256"/>
    </location>
</feature>
<evidence type="ECO:0000256" key="1">
    <source>
        <dbReference type="SAM" id="Phobius"/>
    </source>
</evidence>
<feature type="transmembrane region" description="Helical" evidence="1">
    <location>
        <begin position="262"/>
        <end position="281"/>
    </location>
</feature>
<name>A0AAF0ZEZ8_9CHRO</name>
<feature type="transmembrane region" description="Helical" evidence="1">
    <location>
        <begin position="321"/>
        <end position="338"/>
    </location>
</feature>
<accession>A0AAF0ZEZ8</accession>
<gene>
    <name evidence="2" type="ORF">SAY89_02550</name>
</gene>